<protein>
    <recommendedName>
        <fullName evidence="3">AbrB/MazE/SpoVT family DNA-binding domain-containing protein</fullName>
    </recommendedName>
</protein>
<reference evidence="1 2" key="1">
    <citation type="submission" date="2020-05" db="EMBL/GenBank/DDBJ databases">
        <authorList>
            <person name="Zhang R."/>
        </authorList>
    </citation>
    <scope>NUCLEOTIDE SEQUENCE [LARGE SCALE GENOMIC DNA]</scope>
    <source>
        <strain evidence="1 2">DSM 28986</strain>
    </source>
</reference>
<dbReference type="Gene3D" id="2.10.260.10">
    <property type="match status" value="1"/>
</dbReference>
<gene>
    <name evidence="1" type="ORF">HLB00_08405</name>
</gene>
<evidence type="ECO:0000313" key="2">
    <source>
        <dbReference type="Proteomes" id="UP000546917"/>
    </source>
</evidence>
<proteinExistence type="predicted"/>
<comment type="caution">
    <text evidence="1">The sequence shown here is derived from an EMBL/GenBank/DDBJ whole genome shotgun (WGS) entry which is preliminary data.</text>
</comment>
<evidence type="ECO:0000313" key="1">
    <source>
        <dbReference type="EMBL" id="NOL60844.1"/>
    </source>
</evidence>
<organism evidence="1 2">
    <name type="scientific">Ferroplasma acidiphilum</name>
    <dbReference type="NCBI Taxonomy" id="74969"/>
    <lineage>
        <taxon>Archaea</taxon>
        <taxon>Methanobacteriati</taxon>
        <taxon>Thermoplasmatota</taxon>
        <taxon>Thermoplasmata</taxon>
        <taxon>Thermoplasmatales</taxon>
        <taxon>Ferroplasmaceae</taxon>
        <taxon>Ferroplasma</taxon>
    </lineage>
</organism>
<dbReference type="EMBL" id="JABGBP010000314">
    <property type="protein sequence ID" value="NOL60844.1"/>
    <property type="molecule type" value="Genomic_DNA"/>
</dbReference>
<name>A0A7K4FP97_9ARCH</name>
<sequence>METIEILKAKEQVRSIGNSTYVCIPRYLVRSKKIIPGDPVGVSVMSDGTLKIVFEKEAKQ</sequence>
<dbReference type="AlphaFoldDB" id="A0A7K4FP97"/>
<dbReference type="Proteomes" id="UP000546917">
    <property type="component" value="Unassembled WGS sequence"/>
</dbReference>
<dbReference type="RefSeq" id="WP_171481953.1">
    <property type="nucleotide sequence ID" value="NZ_JABGBP010000314.1"/>
</dbReference>
<accession>A0A7K4FP97</accession>
<evidence type="ECO:0008006" key="3">
    <source>
        <dbReference type="Google" id="ProtNLM"/>
    </source>
</evidence>